<keyword evidence="1" id="KW-0732">Signal</keyword>
<organism evidence="2 3">
    <name type="scientific">Sphaerotilus microaerophilus</name>
    <dbReference type="NCBI Taxonomy" id="2914710"/>
    <lineage>
        <taxon>Bacteria</taxon>
        <taxon>Pseudomonadati</taxon>
        <taxon>Pseudomonadota</taxon>
        <taxon>Betaproteobacteria</taxon>
        <taxon>Burkholderiales</taxon>
        <taxon>Sphaerotilaceae</taxon>
        <taxon>Sphaerotilus</taxon>
    </lineage>
</organism>
<sequence>MPNPAPHSAQALARRRLITALPLGIVAPALWAQADPSGPPALAFVGFELIDDQPDPARLPVHQARLAQVSRQMADGLAERGLYRVVDLAARPTAQQALQRARAENEYLHRCNGCLAGIGAAASAPLVGVGWVQRVSNLILNLNLAVWAVDPAGGEDRMTLTKSVDIRGDNDESWRRGVAYMLRDMAERRARQPRYGL</sequence>
<evidence type="ECO:0008006" key="4">
    <source>
        <dbReference type="Google" id="ProtNLM"/>
    </source>
</evidence>
<dbReference type="Pfam" id="PF11684">
    <property type="entry name" value="DUF3280"/>
    <property type="match status" value="1"/>
</dbReference>
<proteinExistence type="predicted"/>
<feature type="signal peptide" evidence="1">
    <location>
        <begin position="1"/>
        <end position="34"/>
    </location>
</feature>
<keyword evidence="3" id="KW-1185">Reference proteome</keyword>
<dbReference type="PROSITE" id="PS51318">
    <property type="entry name" value="TAT"/>
    <property type="match status" value="1"/>
</dbReference>
<name>A0ABM7YQ01_9BURK</name>
<dbReference type="InterPro" id="IPR006311">
    <property type="entry name" value="TAT_signal"/>
</dbReference>
<evidence type="ECO:0000313" key="3">
    <source>
        <dbReference type="Proteomes" id="UP001057498"/>
    </source>
</evidence>
<evidence type="ECO:0000256" key="1">
    <source>
        <dbReference type="SAM" id="SignalP"/>
    </source>
</evidence>
<evidence type="ECO:0000313" key="2">
    <source>
        <dbReference type="EMBL" id="BDI06628.1"/>
    </source>
</evidence>
<dbReference type="InterPro" id="IPR021698">
    <property type="entry name" value="DUF3280"/>
</dbReference>
<dbReference type="EMBL" id="AP025730">
    <property type="protein sequence ID" value="BDI06628.1"/>
    <property type="molecule type" value="Genomic_DNA"/>
</dbReference>
<protein>
    <recommendedName>
        <fullName evidence="4">DUF2380 domain-containing protein</fullName>
    </recommendedName>
</protein>
<dbReference type="Proteomes" id="UP001057498">
    <property type="component" value="Chromosome"/>
</dbReference>
<accession>A0ABM7YQ01</accession>
<reference evidence="2" key="1">
    <citation type="submission" date="2022-04" db="EMBL/GenBank/DDBJ databases">
        <title>Whole genome sequence of Sphaerotilus sp. FB-5.</title>
        <authorList>
            <person name="Takeda M."/>
            <person name="Narihara S."/>
            <person name="Akimoto M."/>
            <person name="Akimoto R."/>
            <person name="Nishiyashiki S."/>
            <person name="Murakami T."/>
        </authorList>
    </citation>
    <scope>NUCLEOTIDE SEQUENCE</scope>
    <source>
        <strain evidence="2">FB-5</strain>
    </source>
</reference>
<feature type="chain" id="PRO_5047084011" description="DUF2380 domain-containing protein" evidence="1">
    <location>
        <begin position="35"/>
        <end position="197"/>
    </location>
</feature>
<gene>
    <name evidence="2" type="ORF">CATMQ487_35980</name>
</gene>
<dbReference type="RefSeq" id="WP_251969885.1">
    <property type="nucleotide sequence ID" value="NZ_AP025730.1"/>
</dbReference>